<name>A0ACC3ST45_LIPKO</name>
<organism evidence="1 2">
    <name type="scientific">Lipomyces kononenkoae</name>
    <name type="common">Yeast</name>
    <dbReference type="NCBI Taxonomy" id="34357"/>
    <lineage>
        <taxon>Eukaryota</taxon>
        <taxon>Fungi</taxon>
        <taxon>Dikarya</taxon>
        <taxon>Ascomycota</taxon>
        <taxon>Saccharomycotina</taxon>
        <taxon>Lipomycetes</taxon>
        <taxon>Lipomycetales</taxon>
        <taxon>Lipomycetaceae</taxon>
        <taxon>Lipomyces</taxon>
    </lineage>
</organism>
<evidence type="ECO:0000313" key="1">
    <source>
        <dbReference type="EMBL" id="KAK9234810.1"/>
    </source>
</evidence>
<keyword evidence="2" id="KW-1185">Reference proteome</keyword>
<evidence type="ECO:0000313" key="2">
    <source>
        <dbReference type="Proteomes" id="UP001433508"/>
    </source>
</evidence>
<gene>
    <name evidence="1" type="ORF">V1525DRAFT_411826</name>
</gene>
<protein>
    <submittedName>
        <fullName evidence="1">Uncharacterized protein</fullName>
    </submittedName>
</protein>
<dbReference type="Proteomes" id="UP001433508">
    <property type="component" value="Unassembled WGS sequence"/>
</dbReference>
<reference evidence="2" key="1">
    <citation type="journal article" date="2024" name="Front. Bioeng. Biotechnol.">
        <title>Genome-scale model development and genomic sequencing of the oleaginous clade Lipomyces.</title>
        <authorList>
            <person name="Czajka J.J."/>
            <person name="Han Y."/>
            <person name="Kim J."/>
            <person name="Mondo S.J."/>
            <person name="Hofstad B.A."/>
            <person name="Robles A."/>
            <person name="Haridas S."/>
            <person name="Riley R."/>
            <person name="LaButti K."/>
            <person name="Pangilinan J."/>
            <person name="Andreopoulos W."/>
            <person name="Lipzen A."/>
            <person name="Yan J."/>
            <person name="Wang M."/>
            <person name="Ng V."/>
            <person name="Grigoriev I.V."/>
            <person name="Spatafora J.W."/>
            <person name="Magnuson J.K."/>
            <person name="Baker S.E."/>
            <person name="Pomraning K.R."/>
        </authorList>
    </citation>
    <scope>NUCLEOTIDE SEQUENCE [LARGE SCALE GENOMIC DNA]</scope>
    <source>
        <strain evidence="2">CBS 7786</strain>
    </source>
</reference>
<proteinExistence type="predicted"/>
<comment type="caution">
    <text evidence="1">The sequence shown here is derived from an EMBL/GenBank/DDBJ whole genome shotgun (WGS) entry which is preliminary data.</text>
</comment>
<sequence>MWYDTKISFQSAKFGGLYFVCLVPCLYGSNSNASVSNRIVQRPVTQLCQHGHADISTSCTLHHHNNFNSHVCRKLIGVSPERATIRVEFV</sequence>
<accession>A0ACC3ST45</accession>
<dbReference type="EMBL" id="MU971447">
    <property type="protein sequence ID" value="KAK9234810.1"/>
    <property type="molecule type" value="Genomic_DNA"/>
</dbReference>